<proteinExistence type="predicted"/>
<keyword evidence="4 6" id="KW-1133">Transmembrane helix</keyword>
<evidence type="ECO:0000313" key="7">
    <source>
        <dbReference type="EMBL" id="TVT28938.1"/>
    </source>
</evidence>
<feature type="transmembrane region" description="Helical" evidence="6">
    <location>
        <begin position="142"/>
        <end position="175"/>
    </location>
</feature>
<evidence type="ECO:0000256" key="1">
    <source>
        <dbReference type="ARBA" id="ARBA00004651"/>
    </source>
</evidence>
<dbReference type="InterPro" id="IPR050833">
    <property type="entry name" value="Poly_Biosynth_Transport"/>
</dbReference>
<dbReference type="PANTHER" id="PTHR30250:SF11">
    <property type="entry name" value="O-ANTIGEN TRANSPORTER-RELATED"/>
    <property type="match status" value="1"/>
</dbReference>
<keyword evidence="5 6" id="KW-0472">Membrane</keyword>
<dbReference type="EMBL" id="VMSJ01000001">
    <property type="protein sequence ID" value="TVT28938.1"/>
    <property type="molecule type" value="Genomic_DNA"/>
</dbReference>
<keyword evidence="8" id="KW-1185">Reference proteome</keyword>
<dbReference type="AlphaFoldDB" id="A0A558AXF9"/>
<feature type="transmembrane region" description="Helical" evidence="6">
    <location>
        <begin position="374"/>
        <end position="396"/>
    </location>
</feature>
<evidence type="ECO:0000256" key="3">
    <source>
        <dbReference type="ARBA" id="ARBA00022692"/>
    </source>
</evidence>
<feature type="transmembrane region" description="Helical" evidence="6">
    <location>
        <begin position="317"/>
        <end position="340"/>
    </location>
</feature>
<dbReference type="OrthoDB" id="3246647at2"/>
<evidence type="ECO:0000313" key="8">
    <source>
        <dbReference type="Proteomes" id="UP000315103"/>
    </source>
</evidence>
<feature type="transmembrane region" description="Helical" evidence="6">
    <location>
        <begin position="36"/>
        <end position="60"/>
    </location>
</feature>
<evidence type="ECO:0000256" key="2">
    <source>
        <dbReference type="ARBA" id="ARBA00022475"/>
    </source>
</evidence>
<feature type="transmembrane region" description="Helical" evidence="6">
    <location>
        <begin position="347"/>
        <end position="368"/>
    </location>
</feature>
<sequence>MQAKIMNIVGTLLFAINQWVQVILITRLLGLYEVGLFSYFLALTGPLVLFSRFMLSVLVPTQRKLSYDYVIFHEFRKITNYAFILGSVVVMLFVDLNVYESLCLMIFVLFKFYENKEEFIYTENIAEARIGFMAKSKIYKSIVTIVLFTAASFMFRSLLLTVLSLLVSQMLIYYFYDRRFSFSATRVKIGIRWMEFRNIFILGIGLSTVELLNSLVSNIPRYILEHYHAVETLGIFATIMYFVIITNNVVVAINQSVVAGLAKEAQNSAGKFYCSFFRLCGMFLLIIIAGEVILLLFGNDILVLVYGEQFMGFEKEMLLLGILLIFTVYTKLFEMALSIFNIYNLQLLLQGTTFIAAIIFSFIIIIPYGLSGAFIVVIINYLILALGQIGVLVYHWKYKVSS</sequence>
<dbReference type="PANTHER" id="PTHR30250">
    <property type="entry name" value="PST FAMILY PREDICTED COLANIC ACID TRANSPORTER"/>
    <property type="match status" value="1"/>
</dbReference>
<accession>A0A558AXF9</accession>
<evidence type="ECO:0000256" key="6">
    <source>
        <dbReference type="SAM" id="Phobius"/>
    </source>
</evidence>
<comment type="caution">
    <text evidence="7">The sequence shown here is derived from an EMBL/GenBank/DDBJ whole genome shotgun (WGS) entry which is preliminary data.</text>
</comment>
<evidence type="ECO:0000256" key="5">
    <source>
        <dbReference type="ARBA" id="ARBA00023136"/>
    </source>
</evidence>
<protein>
    <recommendedName>
        <fullName evidence="9">Oligosaccharide flippase family protein</fullName>
    </recommendedName>
</protein>
<name>A0A558AXF9_9STAP</name>
<feature type="transmembrane region" description="Helical" evidence="6">
    <location>
        <begin position="196"/>
        <end position="215"/>
    </location>
</feature>
<reference evidence="7 8" key="1">
    <citation type="submission" date="2019-07" db="EMBL/GenBank/DDBJ databases">
        <title>Salinicoccus cyprini sp. nov., isolated from gastro-intestinal tract of mirror carp, Cyprinus carpio var. specularis, collected from Gobind Sagar Reservoir, Himachal Pradesh, India.</title>
        <authorList>
            <person name="Talwar C."/>
            <person name="Singh A.K."/>
            <person name="Lal R."/>
            <person name="Negi R.K."/>
        </authorList>
    </citation>
    <scope>NUCLEOTIDE SEQUENCE [LARGE SCALE GENOMIC DNA]</scope>
    <source>
        <strain evidence="7 8">CT19</strain>
    </source>
</reference>
<evidence type="ECO:0000256" key="4">
    <source>
        <dbReference type="ARBA" id="ARBA00022989"/>
    </source>
</evidence>
<comment type="subcellular location">
    <subcellularLocation>
        <location evidence="1">Cell membrane</location>
        <topology evidence="1">Multi-pass membrane protein</topology>
    </subcellularLocation>
</comment>
<feature type="transmembrane region" description="Helical" evidence="6">
    <location>
        <begin position="81"/>
        <end position="110"/>
    </location>
</feature>
<evidence type="ECO:0008006" key="9">
    <source>
        <dbReference type="Google" id="ProtNLM"/>
    </source>
</evidence>
<organism evidence="7 8">
    <name type="scientific">Salinicoccus cyprini</name>
    <dbReference type="NCBI Taxonomy" id="2493691"/>
    <lineage>
        <taxon>Bacteria</taxon>
        <taxon>Bacillati</taxon>
        <taxon>Bacillota</taxon>
        <taxon>Bacilli</taxon>
        <taxon>Bacillales</taxon>
        <taxon>Staphylococcaceae</taxon>
        <taxon>Salinicoccus</taxon>
    </lineage>
</organism>
<feature type="transmembrane region" description="Helical" evidence="6">
    <location>
        <begin position="235"/>
        <end position="254"/>
    </location>
</feature>
<feature type="transmembrane region" description="Helical" evidence="6">
    <location>
        <begin position="12"/>
        <end position="30"/>
    </location>
</feature>
<keyword evidence="3 6" id="KW-0812">Transmembrane</keyword>
<dbReference type="GO" id="GO:0005886">
    <property type="term" value="C:plasma membrane"/>
    <property type="evidence" value="ECO:0007669"/>
    <property type="project" value="UniProtKB-SubCell"/>
</dbReference>
<keyword evidence="2" id="KW-1003">Cell membrane</keyword>
<gene>
    <name evidence="7" type="ORF">FO441_01280</name>
</gene>
<dbReference type="RefSeq" id="WP_145284657.1">
    <property type="nucleotide sequence ID" value="NZ_VMSJ01000001.1"/>
</dbReference>
<feature type="transmembrane region" description="Helical" evidence="6">
    <location>
        <begin position="275"/>
        <end position="297"/>
    </location>
</feature>
<dbReference type="Proteomes" id="UP000315103">
    <property type="component" value="Unassembled WGS sequence"/>
</dbReference>